<dbReference type="OrthoDB" id="2526979at2759"/>
<protein>
    <submittedName>
        <fullName evidence="2">Uncharacterized protein</fullName>
    </submittedName>
</protein>
<evidence type="ECO:0000313" key="2">
    <source>
        <dbReference type="EMBL" id="KIN99613.1"/>
    </source>
</evidence>
<dbReference type="InParanoid" id="A0A0C3NWN1"/>
<feature type="region of interest" description="Disordered" evidence="1">
    <location>
        <begin position="94"/>
        <end position="119"/>
    </location>
</feature>
<evidence type="ECO:0000313" key="3">
    <source>
        <dbReference type="Proteomes" id="UP000054217"/>
    </source>
</evidence>
<dbReference type="HOGENOM" id="CLU_078306_1_0_1"/>
<dbReference type="Proteomes" id="UP000054217">
    <property type="component" value="Unassembled WGS sequence"/>
</dbReference>
<dbReference type="STRING" id="870435.A0A0C3NWN1"/>
<reference evidence="3" key="2">
    <citation type="submission" date="2015-01" db="EMBL/GenBank/DDBJ databases">
        <title>Evolutionary Origins and Diversification of the Mycorrhizal Mutualists.</title>
        <authorList>
            <consortium name="DOE Joint Genome Institute"/>
            <consortium name="Mycorrhizal Genomics Consortium"/>
            <person name="Kohler A."/>
            <person name="Kuo A."/>
            <person name="Nagy L.G."/>
            <person name="Floudas D."/>
            <person name="Copeland A."/>
            <person name="Barry K.W."/>
            <person name="Cichocki N."/>
            <person name="Veneault-Fourrey C."/>
            <person name="LaButti K."/>
            <person name="Lindquist E.A."/>
            <person name="Lipzen A."/>
            <person name="Lundell T."/>
            <person name="Morin E."/>
            <person name="Murat C."/>
            <person name="Riley R."/>
            <person name="Ohm R."/>
            <person name="Sun H."/>
            <person name="Tunlid A."/>
            <person name="Henrissat B."/>
            <person name="Grigoriev I.V."/>
            <person name="Hibbett D.S."/>
            <person name="Martin F."/>
        </authorList>
    </citation>
    <scope>NUCLEOTIDE SEQUENCE [LARGE SCALE GENOMIC DNA]</scope>
    <source>
        <strain evidence="3">Marx 270</strain>
    </source>
</reference>
<feature type="compositionally biased region" description="Polar residues" evidence="1">
    <location>
        <begin position="103"/>
        <end position="118"/>
    </location>
</feature>
<name>A0A0C3NWN1_PISTI</name>
<organism evidence="2 3">
    <name type="scientific">Pisolithus tinctorius Marx 270</name>
    <dbReference type="NCBI Taxonomy" id="870435"/>
    <lineage>
        <taxon>Eukaryota</taxon>
        <taxon>Fungi</taxon>
        <taxon>Dikarya</taxon>
        <taxon>Basidiomycota</taxon>
        <taxon>Agaricomycotina</taxon>
        <taxon>Agaricomycetes</taxon>
        <taxon>Agaricomycetidae</taxon>
        <taxon>Boletales</taxon>
        <taxon>Sclerodermatineae</taxon>
        <taxon>Pisolithaceae</taxon>
        <taxon>Pisolithus</taxon>
    </lineage>
</organism>
<dbReference type="EMBL" id="KN832003">
    <property type="protein sequence ID" value="KIN99613.1"/>
    <property type="molecule type" value="Genomic_DNA"/>
</dbReference>
<evidence type="ECO:0000256" key="1">
    <source>
        <dbReference type="SAM" id="MobiDB-lite"/>
    </source>
</evidence>
<keyword evidence="3" id="KW-1185">Reference proteome</keyword>
<proteinExistence type="predicted"/>
<accession>A0A0C3NWN1</accession>
<gene>
    <name evidence="2" type="ORF">M404DRAFT_808166</name>
</gene>
<reference evidence="2 3" key="1">
    <citation type="submission" date="2014-04" db="EMBL/GenBank/DDBJ databases">
        <authorList>
            <consortium name="DOE Joint Genome Institute"/>
            <person name="Kuo A."/>
            <person name="Kohler A."/>
            <person name="Costa M.D."/>
            <person name="Nagy L.G."/>
            <person name="Floudas D."/>
            <person name="Copeland A."/>
            <person name="Barry K.W."/>
            <person name="Cichocki N."/>
            <person name="Veneault-Fourrey C."/>
            <person name="LaButti K."/>
            <person name="Lindquist E.A."/>
            <person name="Lipzen A."/>
            <person name="Lundell T."/>
            <person name="Morin E."/>
            <person name="Murat C."/>
            <person name="Sun H."/>
            <person name="Tunlid A."/>
            <person name="Henrissat B."/>
            <person name="Grigoriev I.V."/>
            <person name="Hibbett D.S."/>
            <person name="Martin F."/>
            <person name="Nordberg H.P."/>
            <person name="Cantor M.N."/>
            <person name="Hua S.X."/>
        </authorList>
    </citation>
    <scope>NUCLEOTIDE SEQUENCE [LARGE SCALE GENOMIC DNA]</scope>
    <source>
        <strain evidence="2 3">Marx 270</strain>
    </source>
</reference>
<dbReference type="AlphaFoldDB" id="A0A0C3NWN1"/>
<sequence>MTQPDLTYDSPPFKGARTRTWSCPRSVTKIRMGSSQCIHRRMSNCMSEADVSEGITNVYGSFTATIPAADWMRASLKINIPATGKQRYTGIHWDNDTPPDSPLSFSPTGSCRSPSISRMSLPPDSPWGDFHGNLPSPPAEAQKLHPVLETLEKKSRLSCSSQCSTCLKPGRDFPRCGRCGQMWCSRGCRLQGGKKHVCPSRRD</sequence>